<dbReference type="GO" id="GO:0016829">
    <property type="term" value="F:lyase activity"/>
    <property type="evidence" value="ECO:0007669"/>
    <property type="project" value="UniProtKB-KW"/>
</dbReference>
<dbReference type="InParanoid" id="A0A2J7QNZ4"/>
<dbReference type="AlphaFoldDB" id="A0A2J7QNZ4"/>
<evidence type="ECO:0000313" key="2">
    <source>
        <dbReference type="EMBL" id="PNF30314.1"/>
    </source>
</evidence>
<comment type="caution">
    <text evidence="2">The sequence shown here is derived from an EMBL/GenBank/DDBJ whole genome shotgun (WGS) entry which is preliminary data.</text>
</comment>
<evidence type="ECO:0000256" key="1">
    <source>
        <dbReference type="ARBA" id="ARBA00023239"/>
    </source>
</evidence>
<dbReference type="SUPFAM" id="SSF52096">
    <property type="entry name" value="ClpP/crotonase"/>
    <property type="match status" value="1"/>
</dbReference>
<accession>A0A2J7QNZ4</accession>
<keyword evidence="1" id="KW-0456">Lyase</keyword>
<dbReference type="InterPro" id="IPR001753">
    <property type="entry name" value="Enoyl-CoA_hydra/iso"/>
</dbReference>
<dbReference type="OrthoDB" id="448450at2759"/>
<dbReference type="Proteomes" id="UP000235965">
    <property type="component" value="Unassembled WGS sequence"/>
</dbReference>
<dbReference type="Pfam" id="PF00378">
    <property type="entry name" value="ECH_1"/>
    <property type="match status" value="1"/>
</dbReference>
<dbReference type="CDD" id="cd06558">
    <property type="entry name" value="crotonase-like"/>
    <property type="match status" value="1"/>
</dbReference>
<keyword evidence="3" id="KW-1185">Reference proteome</keyword>
<dbReference type="EMBL" id="NEVH01012098">
    <property type="protein sequence ID" value="PNF30315.1"/>
    <property type="molecule type" value="Genomic_DNA"/>
</dbReference>
<dbReference type="InterPro" id="IPR029045">
    <property type="entry name" value="ClpP/crotonase-like_dom_sf"/>
</dbReference>
<organism evidence="2 3">
    <name type="scientific">Cryptotermes secundus</name>
    <dbReference type="NCBI Taxonomy" id="105785"/>
    <lineage>
        <taxon>Eukaryota</taxon>
        <taxon>Metazoa</taxon>
        <taxon>Ecdysozoa</taxon>
        <taxon>Arthropoda</taxon>
        <taxon>Hexapoda</taxon>
        <taxon>Insecta</taxon>
        <taxon>Pterygota</taxon>
        <taxon>Neoptera</taxon>
        <taxon>Polyneoptera</taxon>
        <taxon>Dictyoptera</taxon>
        <taxon>Blattodea</taxon>
        <taxon>Blattoidea</taxon>
        <taxon>Termitoidae</taxon>
        <taxon>Kalotermitidae</taxon>
        <taxon>Cryptotermitinae</taxon>
        <taxon>Cryptotermes</taxon>
    </lineage>
</organism>
<gene>
    <name evidence="2" type="primary">echdc1_2</name>
    <name evidence="2" type="ORF">B7P43_G15023</name>
</gene>
<name>A0A2J7QNZ4_9NEOP</name>
<dbReference type="PANTHER" id="PTHR11941">
    <property type="entry name" value="ENOYL-COA HYDRATASE-RELATED"/>
    <property type="match status" value="1"/>
</dbReference>
<dbReference type="PANTHER" id="PTHR11941:SF27">
    <property type="entry name" value="ETHYLMALONYL-COA DECARBOXYLASE"/>
    <property type="match status" value="1"/>
</dbReference>
<sequence>MWSILNYFFQLKHMPKVFMRHKSINYYSGPEPPTAEISKQLLQSRGGSVDLVKNEDTGIATLCLNHPERRNAISGKMMVDLANAIDMLESWSVGKGLIVYGHGHTFSSGGDLNMARMFFNPDDGFRMAVFMQKVLHRLETLPLISVALIEGTGALGGASELAMACDFRLLTSDTGGIGFVHSCMGITPAWGGCTRLVRTVGYTKALDLLTTGRRVSGEEALQIGLADSIVNTKDALTETSEWLKVRIKCDGKVLKSLKTMAHNAREMNYHESLAEEKSLFAPLWGGPANHAALTQNIKHK</sequence>
<protein>
    <submittedName>
        <fullName evidence="2">Ethylmalonyl-CoA decarboxylase</fullName>
    </submittedName>
</protein>
<reference evidence="2 3" key="1">
    <citation type="submission" date="2017-12" db="EMBL/GenBank/DDBJ databases">
        <title>Hemimetabolous genomes reveal molecular basis of termite eusociality.</title>
        <authorList>
            <person name="Harrison M.C."/>
            <person name="Jongepier E."/>
            <person name="Robertson H.M."/>
            <person name="Arning N."/>
            <person name="Bitard-Feildel T."/>
            <person name="Chao H."/>
            <person name="Childers C.P."/>
            <person name="Dinh H."/>
            <person name="Doddapaneni H."/>
            <person name="Dugan S."/>
            <person name="Gowin J."/>
            <person name="Greiner C."/>
            <person name="Han Y."/>
            <person name="Hu H."/>
            <person name="Hughes D.S.T."/>
            <person name="Huylmans A.-K."/>
            <person name="Kemena C."/>
            <person name="Kremer L.P.M."/>
            <person name="Lee S.L."/>
            <person name="Lopez-Ezquerra A."/>
            <person name="Mallet L."/>
            <person name="Monroy-Kuhn J.M."/>
            <person name="Moser A."/>
            <person name="Murali S.C."/>
            <person name="Muzny D.M."/>
            <person name="Otani S."/>
            <person name="Piulachs M.-D."/>
            <person name="Poelchau M."/>
            <person name="Qu J."/>
            <person name="Schaub F."/>
            <person name="Wada-Katsumata A."/>
            <person name="Worley K.C."/>
            <person name="Xie Q."/>
            <person name="Ylla G."/>
            <person name="Poulsen M."/>
            <person name="Gibbs R.A."/>
            <person name="Schal C."/>
            <person name="Richards S."/>
            <person name="Belles X."/>
            <person name="Korb J."/>
            <person name="Bornberg-Bauer E."/>
        </authorList>
    </citation>
    <scope>NUCLEOTIDE SEQUENCE [LARGE SCALE GENOMIC DNA]</scope>
    <source>
        <tissue evidence="2">Whole body</tissue>
    </source>
</reference>
<dbReference type="EMBL" id="NEVH01012098">
    <property type="protein sequence ID" value="PNF30313.1"/>
    <property type="molecule type" value="Genomic_DNA"/>
</dbReference>
<dbReference type="EMBL" id="NEVH01012098">
    <property type="protein sequence ID" value="PNF30314.1"/>
    <property type="molecule type" value="Genomic_DNA"/>
</dbReference>
<proteinExistence type="predicted"/>
<evidence type="ECO:0000313" key="3">
    <source>
        <dbReference type="Proteomes" id="UP000235965"/>
    </source>
</evidence>
<dbReference type="GO" id="GO:0005829">
    <property type="term" value="C:cytosol"/>
    <property type="evidence" value="ECO:0007669"/>
    <property type="project" value="TreeGrafter"/>
</dbReference>
<dbReference type="Gene3D" id="3.90.226.10">
    <property type="entry name" value="2-enoyl-CoA Hydratase, Chain A, domain 1"/>
    <property type="match status" value="1"/>
</dbReference>
<dbReference type="STRING" id="105785.A0A2J7QNZ4"/>
<dbReference type="GO" id="GO:0006635">
    <property type="term" value="P:fatty acid beta-oxidation"/>
    <property type="evidence" value="ECO:0007669"/>
    <property type="project" value="TreeGrafter"/>
</dbReference>
<dbReference type="FunFam" id="3.90.226.10:FF:000109">
    <property type="entry name" value="Enoyl-CoA hydratase, putative"/>
    <property type="match status" value="1"/>
</dbReference>